<feature type="compositionally biased region" description="Polar residues" evidence="1">
    <location>
        <begin position="132"/>
        <end position="148"/>
    </location>
</feature>
<evidence type="ECO:0000313" key="3">
    <source>
        <dbReference type="EMBL" id="GAN04529.1"/>
    </source>
</evidence>
<evidence type="ECO:0000313" key="4">
    <source>
        <dbReference type="Proteomes" id="UP000053815"/>
    </source>
</evidence>
<dbReference type="InterPro" id="IPR041698">
    <property type="entry name" value="Methyltransf_25"/>
</dbReference>
<dbReference type="STRING" id="91626.A0A0C9MAZ2"/>
<keyword evidence="3" id="KW-0808">Transferase</keyword>
<dbReference type="OrthoDB" id="2013972at2759"/>
<reference evidence="3" key="1">
    <citation type="submission" date="2014-09" db="EMBL/GenBank/DDBJ databases">
        <title>Draft genome sequence of an oleaginous Mucoromycotina fungus Mucor ambiguus NBRC6742.</title>
        <authorList>
            <person name="Takeda I."/>
            <person name="Yamane N."/>
            <person name="Morita T."/>
            <person name="Tamano K."/>
            <person name="Machida M."/>
            <person name="Baker S."/>
            <person name="Koike H."/>
        </authorList>
    </citation>
    <scope>NUCLEOTIDE SEQUENCE</scope>
    <source>
        <strain evidence="3">NBRC 6742</strain>
    </source>
</reference>
<dbReference type="Proteomes" id="UP000053815">
    <property type="component" value="Unassembled WGS sequence"/>
</dbReference>
<feature type="domain" description="Methyltransferase" evidence="2">
    <location>
        <begin position="258"/>
        <end position="357"/>
    </location>
</feature>
<dbReference type="PANTHER" id="PTHR43591">
    <property type="entry name" value="METHYLTRANSFERASE"/>
    <property type="match status" value="1"/>
</dbReference>
<feature type="region of interest" description="Disordered" evidence="1">
    <location>
        <begin position="1"/>
        <end position="39"/>
    </location>
</feature>
<feature type="region of interest" description="Disordered" evidence="1">
    <location>
        <begin position="100"/>
        <end position="177"/>
    </location>
</feature>
<name>A0A0C9MAZ2_9FUNG</name>
<evidence type="ECO:0000259" key="2">
    <source>
        <dbReference type="Pfam" id="PF13649"/>
    </source>
</evidence>
<protein>
    <submittedName>
        <fullName evidence="3">Type 11 methyltransferase</fullName>
    </submittedName>
</protein>
<organism evidence="3">
    <name type="scientific">Mucor ambiguus</name>
    <dbReference type="NCBI Taxonomy" id="91626"/>
    <lineage>
        <taxon>Eukaryota</taxon>
        <taxon>Fungi</taxon>
        <taxon>Fungi incertae sedis</taxon>
        <taxon>Mucoromycota</taxon>
        <taxon>Mucoromycotina</taxon>
        <taxon>Mucoromycetes</taxon>
        <taxon>Mucorales</taxon>
        <taxon>Mucorineae</taxon>
        <taxon>Mucoraceae</taxon>
        <taxon>Mucor</taxon>
    </lineage>
</organism>
<dbReference type="AlphaFoldDB" id="A0A0C9MAZ2"/>
<dbReference type="CDD" id="cd02440">
    <property type="entry name" value="AdoMet_MTases"/>
    <property type="match status" value="1"/>
</dbReference>
<proteinExistence type="predicted"/>
<evidence type="ECO:0000256" key="1">
    <source>
        <dbReference type="SAM" id="MobiDB-lite"/>
    </source>
</evidence>
<dbReference type="GO" id="GO:0008168">
    <property type="term" value="F:methyltransferase activity"/>
    <property type="evidence" value="ECO:0007669"/>
    <property type="project" value="UniProtKB-KW"/>
</dbReference>
<sequence>MGTATSREGSTRHKYRRKLASLKSQKSREAIATSADNKPPVKTIESITVSKPNTPPTLHQPTPVNLVKHQVVLSDHVSPMSSLSAVISIPMRRSSWRKSVNTTATRTTNDNGSMTSGSFFDDGMDDDADSELISSPRTSVGSEENGISNFLKVEDHSSNNNKKKIKPKSTSPLNTFKSSYKKEGNDIVFESKYNTSASPTTITSTPEELLKRPPRPFWSYNNGDEREYDRQLRQHYVLKHVLDGNIHVPVPTDKSITILDSACGAGFWTLDMAQAYPKAKVIGLDAFPADDKRMKGYSNATISAPNIVYKYGDLTTQLTLPDNYIDVLYQRDTTSIIPHERWPFLFNELMRVMKPGGYIELVEYNFDIRDPGPVLALVNEWYKIASTSVGVDPREAKQLKSKLIGAGFQEVEKKVVSIPIGEWPAEKDQQEKGFLYKQVIKALFKSMRPWWISELGVTEQEYDKVVIAAMDEFEEQQCYLDWVIYTARKPEETTLINTNTTTTSDIAI</sequence>
<dbReference type="GO" id="GO:0032259">
    <property type="term" value="P:methylation"/>
    <property type="evidence" value="ECO:0007669"/>
    <property type="project" value="UniProtKB-KW"/>
</dbReference>
<dbReference type="PANTHER" id="PTHR43591:SF24">
    <property type="entry name" value="2-METHOXY-6-POLYPRENYL-1,4-BENZOQUINOL METHYLASE, MITOCHONDRIAL"/>
    <property type="match status" value="1"/>
</dbReference>
<keyword evidence="4" id="KW-1185">Reference proteome</keyword>
<dbReference type="EMBL" id="DF836355">
    <property type="protein sequence ID" value="GAN04529.1"/>
    <property type="molecule type" value="Genomic_DNA"/>
</dbReference>
<accession>A0A0C9MAZ2</accession>
<dbReference type="SUPFAM" id="SSF53335">
    <property type="entry name" value="S-adenosyl-L-methionine-dependent methyltransferases"/>
    <property type="match status" value="1"/>
</dbReference>
<dbReference type="Gene3D" id="3.40.50.150">
    <property type="entry name" value="Vaccinia Virus protein VP39"/>
    <property type="match status" value="1"/>
</dbReference>
<dbReference type="Pfam" id="PF13649">
    <property type="entry name" value="Methyltransf_25"/>
    <property type="match status" value="1"/>
</dbReference>
<dbReference type="InterPro" id="IPR029063">
    <property type="entry name" value="SAM-dependent_MTases_sf"/>
</dbReference>
<gene>
    <name evidence="3" type="ORF">MAM1_0066d03990</name>
</gene>
<feature type="compositionally biased region" description="Polar residues" evidence="1">
    <location>
        <begin position="100"/>
        <end position="115"/>
    </location>
</feature>
<keyword evidence="3" id="KW-0489">Methyltransferase</keyword>